<evidence type="ECO:0000256" key="3">
    <source>
        <dbReference type="ARBA" id="ARBA00022917"/>
    </source>
</evidence>
<dbReference type="SUPFAM" id="SSF50249">
    <property type="entry name" value="Nucleic acid-binding proteins"/>
    <property type="match status" value="1"/>
</dbReference>
<dbReference type="GeneID" id="7171458"/>
<dbReference type="InterPro" id="IPR011488">
    <property type="entry name" value="TIF_2_asu"/>
</dbReference>
<dbReference type="Gene3D" id="2.40.50.140">
    <property type="entry name" value="Nucleic acid-binding proteins"/>
    <property type="match status" value="1"/>
</dbReference>
<dbReference type="InterPro" id="IPR024055">
    <property type="entry name" value="TIF2_asu_C"/>
</dbReference>
<organism evidence="5 6">
    <name type="scientific">Desulfurococcus amylolyticus (strain DSM 18924 / JCM 16383 / VKM B-2413 / 1221n)</name>
    <name type="common">Desulfurococcus kamchatkensis</name>
    <dbReference type="NCBI Taxonomy" id="490899"/>
    <lineage>
        <taxon>Archaea</taxon>
        <taxon>Thermoproteota</taxon>
        <taxon>Thermoprotei</taxon>
        <taxon>Desulfurococcales</taxon>
        <taxon>Desulfurococcaceae</taxon>
        <taxon>Desulfurococcus</taxon>
    </lineage>
</organism>
<proteinExistence type="inferred from homology"/>
<dbReference type="GO" id="GO:0043022">
    <property type="term" value="F:ribosome binding"/>
    <property type="evidence" value="ECO:0007669"/>
    <property type="project" value="TreeGrafter"/>
</dbReference>
<dbReference type="FunFam" id="2.40.50.140:FF:000015">
    <property type="entry name" value="Eukaryotic translation initiation factor 2 subunit alpha"/>
    <property type="match status" value="1"/>
</dbReference>
<dbReference type="NCBIfam" id="NF003062">
    <property type="entry name" value="PRK03987.1-1"/>
    <property type="match status" value="1"/>
</dbReference>
<comment type="similarity">
    <text evidence="1">Belongs to the eIF-2-alpha family.</text>
</comment>
<evidence type="ECO:0000259" key="4">
    <source>
        <dbReference type="PROSITE" id="PS50126"/>
    </source>
</evidence>
<dbReference type="InterPro" id="IPR044126">
    <property type="entry name" value="S1_IF2_alpha"/>
</dbReference>
<dbReference type="SUPFAM" id="SSF110993">
    <property type="entry name" value="eIF-2-alpha, C-terminal domain"/>
    <property type="match status" value="1"/>
</dbReference>
<dbReference type="Gene3D" id="3.30.70.1130">
    <property type="entry name" value="EIF_2_alpha"/>
    <property type="match status" value="1"/>
</dbReference>
<dbReference type="GO" id="GO:0003723">
    <property type="term" value="F:RNA binding"/>
    <property type="evidence" value="ECO:0007669"/>
    <property type="project" value="InterPro"/>
</dbReference>
<keyword evidence="2 5" id="KW-0396">Initiation factor</keyword>
<name>B8D6L9_DESA1</name>
<dbReference type="Pfam" id="PF00575">
    <property type="entry name" value="S1"/>
    <property type="match status" value="1"/>
</dbReference>
<dbReference type="Gene3D" id="1.10.150.190">
    <property type="entry name" value="Translation initiation factor 2, subunit 1, domain 2"/>
    <property type="match status" value="1"/>
</dbReference>
<keyword evidence="3" id="KW-0648">Protein biosynthesis</keyword>
<dbReference type="GO" id="GO:0003743">
    <property type="term" value="F:translation initiation factor activity"/>
    <property type="evidence" value="ECO:0007669"/>
    <property type="project" value="UniProtKB-KW"/>
</dbReference>
<dbReference type="STRING" id="490899.DKAM_1424"/>
<dbReference type="SMART" id="SM00316">
    <property type="entry name" value="S1"/>
    <property type="match status" value="1"/>
</dbReference>
<dbReference type="InterPro" id="IPR024054">
    <property type="entry name" value="TIF2_asu_middle_sf"/>
</dbReference>
<dbReference type="CDD" id="cd04452">
    <property type="entry name" value="S1_IF2_alpha"/>
    <property type="match status" value="1"/>
</dbReference>
<dbReference type="Pfam" id="PF07541">
    <property type="entry name" value="EIF_2_alpha"/>
    <property type="match status" value="1"/>
</dbReference>
<dbReference type="PROSITE" id="PS50126">
    <property type="entry name" value="S1"/>
    <property type="match status" value="1"/>
</dbReference>
<dbReference type="AlphaFoldDB" id="B8D6L9"/>
<reference evidence="5 6" key="1">
    <citation type="journal article" date="2009" name="J. Bacteriol.">
        <title>Complete genome sequence of the anaerobic, protein-degrading hyperthermophilic crenarchaeon Desulfurococcus kamchatkensis.</title>
        <authorList>
            <person name="Ravin N.V."/>
            <person name="Mardanov A.V."/>
            <person name="Beletsky A.V."/>
            <person name="Kublanov I.V."/>
            <person name="Kolganova T.V."/>
            <person name="Lebedinsky A.V."/>
            <person name="Chernyh N.A."/>
            <person name="Bonch-Osmolovskaya E.A."/>
            <person name="Skryabin K.G."/>
        </authorList>
    </citation>
    <scope>NUCLEOTIDE SEQUENCE [LARGE SCALE GENOMIC DNA]</scope>
    <source>
        <strain evidence="6">DSM 18924 / JCM 16383 / VKM B-2413 / 1221n</strain>
    </source>
</reference>
<sequence>MLARKELPEIGEYVIATVREIYDYGAYVTLDEYGDLKAFLPWSEVATKWVKNIRDVIREGEKIVVKVIRIDRARKEVDVSLKKVSDIDKRKKMMWWKRYVKAAKIAELVAESLGKTKEAAYKEVVWKLEDSYGDPLYVLEEAVLSGRDILEKAGIPSEWIEPLLNEAKRHIKVKEVSIRVRLLLQSRHPDGVERVRKVLDVIAESLNSENVKFKLYSAGAPRYILEVYSHDYKTAESVVEKILKKAEEASSEYGVIFKGEREKA</sequence>
<dbReference type="EMBL" id="CP001140">
    <property type="protein sequence ID" value="ACL11750.1"/>
    <property type="molecule type" value="Genomic_DNA"/>
</dbReference>
<evidence type="ECO:0000256" key="1">
    <source>
        <dbReference type="ARBA" id="ARBA00007223"/>
    </source>
</evidence>
<dbReference type="InterPro" id="IPR003029">
    <property type="entry name" value="S1_domain"/>
</dbReference>
<dbReference type="PANTHER" id="PTHR10602:SF0">
    <property type="entry name" value="EUKARYOTIC TRANSLATION INITIATION FACTOR 2 SUBUNIT 1"/>
    <property type="match status" value="1"/>
</dbReference>
<evidence type="ECO:0000256" key="2">
    <source>
        <dbReference type="ARBA" id="ARBA00022540"/>
    </source>
</evidence>
<dbReference type="PANTHER" id="PTHR10602">
    <property type="entry name" value="EUKARYOTIC TRANSLATION INITIATION FACTOR 2 SUBUNIT 1"/>
    <property type="match status" value="1"/>
</dbReference>
<dbReference type="eggNOG" id="arCOG04107">
    <property type="taxonomic scope" value="Archaea"/>
</dbReference>
<dbReference type="Proteomes" id="UP000006903">
    <property type="component" value="Chromosome"/>
</dbReference>
<dbReference type="KEGG" id="dka:DKAM_1424"/>
<gene>
    <name evidence="5" type="ordered locus">DKAM_1424</name>
</gene>
<dbReference type="RefSeq" id="WP_012609091.1">
    <property type="nucleotide sequence ID" value="NC_011766.1"/>
</dbReference>
<dbReference type="InterPro" id="IPR012340">
    <property type="entry name" value="NA-bd_OB-fold"/>
</dbReference>
<accession>B8D6L9</accession>
<evidence type="ECO:0000313" key="6">
    <source>
        <dbReference type="Proteomes" id="UP000006903"/>
    </source>
</evidence>
<dbReference type="HOGENOM" id="CLU_033458_0_2_2"/>
<feature type="domain" description="S1 motif" evidence="4">
    <location>
        <begin position="11"/>
        <end position="82"/>
    </location>
</feature>
<protein>
    <submittedName>
        <fullName evidence="5">Translation initiation factor IF-2 subunit alpha</fullName>
    </submittedName>
</protein>
<dbReference type="SUPFAM" id="SSF116742">
    <property type="entry name" value="eIF2alpha middle domain-like"/>
    <property type="match status" value="1"/>
</dbReference>
<evidence type="ECO:0000313" key="5">
    <source>
        <dbReference type="EMBL" id="ACL11750.1"/>
    </source>
</evidence>